<feature type="compositionally biased region" description="Basic and acidic residues" evidence="1">
    <location>
        <begin position="42"/>
        <end position="63"/>
    </location>
</feature>
<dbReference type="EMBL" id="LFJN01000014">
    <property type="protein sequence ID" value="KPI39680.1"/>
    <property type="molecule type" value="Genomic_DNA"/>
</dbReference>
<dbReference type="InterPro" id="IPR029071">
    <property type="entry name" value="Ubiquitin-like_domsf"/>
</dbReference>
<evidence type="ECO:0000256" key="1">
    <source>
        <dbReference type="SAM" id="MobiDB-lite"/>
    </source>
</evidence>
<sequence length="476" mass="52055">MSASKPSLFKRPAWAAAPNATAASAGKLSVFGQLNVAEDIVAEDRRKREEREAKQRAKAEKLSAKSIADDEQPAPKKRRISKDRESSPVDSETSSTHAGSSPFKASTPEPVETKRSLRSTPKKNQVLLEGIEPESRKKPERKTTVISLDESDDDGSGDLISPAPTPRQKPSAGPSTSTRASKPEPAPPPEDEEDDPFLRELQRKARESTRQQQNARRSQPPIETPGAATDEHGSPSQASPDTSQLIDTTQPTQPTTREANVAIWIKTHIPNTKDLVVNRRASQILQQVREFWINKHKLEPALASQVFFAWRGTRLYNSSTAQSLINILKREAGIPLHSDEDPSEGKLHVDAVTQDILDQQARAKAQLAAAVEAAQNGAAEEDDDAANADDAGEGPPEPPKKESLLLILRCKGVEELKLSVRPSTRVSKIMSAFQSQRKIDKSKKCWLVFDGDRLDEDEAAGGVGFDDACVVEVHPR</sequence>
<feature type="region of interest" description="Disordered" evidence="1">
    <location>
        <begin position="373"/>
        <end position="401"/>
    </location>
</feature>
<name>A0A0N1NZ51_9EURO</name>
<keyword evidence="4" id="KW-1185">Reference proteome</keyword>
<dbReference type="InterPro" id="IPR000626">
    <property type="entry name" value="Ubiquitin-like_dom"/>
</dbReference>
<dbReference type="VEuPathDB" id="FungiDB:AB675_3366"/>
<dbReference type="AlphaFoldDB" id="A0A0N1NZ51"/>
<dbReference type="PROSITE" id="PS50053">
    <property type="entry name" value="UBIQUITIN_2"/>
    <property type="match status" value="1"/>
</dbReference>
<evidence type="ECO:0000313" key="4">
    <source>
        <dbReference type="Proteomes" id="UP000038010"/>
    </source>
</evidence>
<comment type="caution">
    <text evidence="3">The sequence shown here is derived from an EMBL/GenBank/DDBJ whole genome shotgun (WGS) entry which is preliminary data.</text>
</comment>
<dbReference type="Proteomes" id="UP000038010">
    <property type="component" value="Unassembled WGS sequence"/>
</dbReference>
<dbReference type="SUPFAM" id="SSF54236">
    <property type="entry name" value="Ubiquitin-like"/>
    <property type="match status" value="1"/>
</dbReference>
<organism evidence="3 4">
    <name type="scientific">Cyphellophora attinorum</name>
    <dbReference type="NCBI Taxonomy" id="1664694"/>
    <lineage>
        <taxon>Eukaryota</taxon>
        <taxon>Fungi</taxon>
        <taxon>Dikarya</taxon>
        <taxon>Ascomycota</taxon>
        <taxon>Pezizomycotina</taxon>
        <taxon>Eurotiomycetes</taxon>
        <taxon>Chaetothyriomycetidae</taxon>
        <taxon>Chaetothyriales</taxon>
        <taxon>Cyphellophoraceae</taxon>
        <taxon>Cyphellophora</taxon>
    </lineage>
</organism>
<dbReference type="InterPro" id="IPR022617">
    <property type="entry name" value="Rad60/SUMO-like_dom"/>
</dbReference>
<feature type="region of interest" description="Disordered" evidence="1">
    <location>
        <begin position="42"/>
        <end position="255"/>
    </location>
</feature>
<reference evidence="3 4" key="1">
    <citation type="submission" date="2015-06" db="EMBL/GenBank/DDBJ databases">
        <title>Draft genome of the ant-associated black yeast Phialophora attae CBS 131958.</title>
        <authorList>
            <person name="Moreno L.F."/>
            <person name="Stielow B.J."/>
            <person name="de Hoog S."/>
            <person name="Vicente V.A."/>
            <person name="Weiss V.A."/>
            <person name="de Vries M."/>
            <person name="Cruz L.M."/>
            <person name="Souza E.M."/>
        </authorList>
    </citation>
    <scope>NUCLEOTIDE SEQUENCE [LARGE SCALE GENOMIC DNA]</scope>
    <source>
        <strain evidence="3 4">CBS 131958</strain>
    </source>
</reference>
<feature type="compositionally biased region" description="Basic and acidic residues" evidence="1">
    <location>
        <begin position="196"/>
        <end position="209"/>
    </location>
</feature>
<dbReference type="GeneID" id="28735291"/>
<evidence type="ECO:0000313" key="3">
    <source>
        <dbReference type="EMBL" id="KPI39680.1"/>
    </source>
</evidence>
<protein>
    <recommendedName>
        <fullName evidence="2">Ubiquitin-like domain-containing protein</fullName>
    </recommendedName>
</protein>
<accession>A0A0N1NZ51</accession>
<feature type="compositionally biased region" description="Polar residues" evidence="1">
    <location>
        <begin position="234"/>
        <end position="255"/>
    </location>
</feature>
<dbReference type="RefSeq" id="XP_017999643.1">
    <property type="nucleotide sequence ID" value="XM_018143411.1"/>
</dbReference>
<dbReference type="CDD" id="cd01763">
    <property type="entry name" value="Ubl_SUMO_like"/>
    <property type="match status" value="1"/>
</dbReference>
<feature type="compositionally biased region" description="Basic and acidic residues" evidence="1">
    <location>
        <begin position="133"/>
        <end position="143"/>
    </location>
</feature>
<proteinExistence type="predicted"/>
<dbReference type="Pfam" id="PF11976">
    <property type="entry name" value="Rad60-SLD"/>
    <property type="match status" value="1"/>
</dbReference>
<evidence type="ECO:0000259" key="2">
    <source>
        <dbReference type="PROSITE" id="PS50053"/>
    </source>
</evidence>
<dbReference type="OrthoDB" id="3365399at2759"/>
<gene>
    <name evidence="3" type="ORF">AB675_3366</name>
</gene>
<feature type="compositionally biased region" description="Polar residues" evidence="1">
    <location>
        <begin position="88"/>
        <end position="99"/>
    </location>
</feature>
<feature type="compositionally biased region" description="Acidic residues" evidence="1">
    <location>
        <begin position="379"/>
        <end position="392"/>
    </location>
</feature>
<feature type="domain" description="Ubiquitin-like" evidence="2">
    <location>
        <begin position="404"/>
        <end position="476"/>
    </location>
</feature>
<dbReference type="Gene3D" id="3.10.20.90">
    <property type="entry name" value="Phosphatidylinositol 3-kinase Catalytic Subunit, Chain A, domain 1"/>
    <property type="match status" value="1"/>
</dbReference>